<dbReference type="SMART" id="SM00089">
    <property type="entry name" value="PKD"/>
    <property type="match status" value="1"/>
</dbReference>
<dbReference type="Pfam" id="PF18962">
    <property type="entry name" value="Por_Secre_tail"/>
    <property type="match status" value="1"/>
</dbReference>
<keyword evidence="5" id="KW-1185">Reference proteome</keyword>
<dbReference type="CDD" id="cd00146">
    <property type="entry name" value="PKD"/>
    <property type="match status" value="1"/>
</dbReference>
<evidence type="ECO:0000256" key="2">
    <source>
        <dbReference type="SAM" id="SignalP"/>
    </source>
</evidence>
<reference evidence="4 5" key="2">
    <citation type="submission" date="2019-05" db="EMBL/GenBank/DDBJ databases">
        <authorList>
            <person name="Lianzixin W."/>
        </authorList>
    </citation>
    <scope>NUCLEOTIDE SEQUENCE [LARGE SCALE GENOMIC DNA]</scope>
    <source>
        <strain evidence="4 5">EC11</strain>
    </source>
</reference>
<dbReference type="SUPFAM" id="SSF110296">
    <property type="entry name" value="Oligoxyloglucan reducing end-specific cellobiohydrolase"/>
    <property type="match status" value="2"/>
</dbReference>
<dbReference type="InterPro" id="IPR015943">
    <property type="entry name" value="WD40/YVTN_repeat-like_dom_sf"/>
</dbReference>
<gene>
    <name evidence="4" type="ORF">FIA58_014435</name>
</gene>
<evidence type="ECO:0000313" key="5">
    <source>
        <dbReference type="Proteomes" id="UP000817854"/>
    </source>
</evidence>
<dbReference type="InterPro" id="IPR013783">
    <property type="entry name" value="Ig-like_fold"/>
</dbReference>
<dbReference type="SUPFAM" id="SSF49299">
    <property type="entry name" value="PKD domain"/>
    <property type="match status" value="1"/>
</dbReference>
<feature type="domain" description="PKD" evidence="3">
    <location>
        <begin position="835"/>
        <end position="886"/>
    </location>
</feature>
<feature type="chain" id="PRO_5045145821" evidence="2">
    <location>
        <begin position="19"/>
        <end position="1154"/>
    </location>
</feature>
<dbReference type="InterPro" id="IPR000601">
    <property type="entry name" value="PKD_dom"/>
</dbReference>
<reference evidence="5" key="1">
    <citation type="submission" date="2019-05" db="EMBL/GenBank/DDBJ databases">
        <title>Flavobacterium profundi sp. nov., isolated from a deep-sea seamount.</title>
        <authorList>
            <person name="Zhang D.-C."/>
        </authorList>
    </citation>
    <scope>NUCLEOTIDE SEQUENCE [LARGE SCALE GENOMIC DNA]</scope>
    <source>
        <strain evidence="5">EC11</strain>
    </source>
</reference>
<protein>
    <submittedName>
        <fullName evidence="4">T9SS type A sorting domain-containing protein</fullName>
    </submittedName>
</protein>
<evidence type="ECO:0000256" key="1">
    <source>
        <dbReference type="ARBA" id="ARBA00022729"/>
    </source>
</evidence>
<dbReference type="InterPro" id="IPR035986">
    <property type="entry name" value="PKD_dom_sf"/>
</dbReference>
<dbReference type="Pfam" id="PF14870">
    <property type="entry name" value="PSII_BNR"/>
    <property type="match status" value="1"/>
</dbReference>
<dbReference type="CDD" id="cd15482">
    <property type="entry name" value="Sialidase_non-viral"/>
    <property type="match status" value="1"/>
</dbReference>
<feature type="signal peptide" evidence="2">
    <location>
        <begin position="1"/>
        <end position="18"/>
    </location>
</feature>
<dbReference type="PANTHER" id="PTHR43739:SF5">
    <property type="entry name" value="EXO-ALPHA-SIALIDASE"/>
    <property type="match status" value="1"/>
</dbReference>
<dbReference type="Pfam" id="PF00801">
    <property type="entry name" value="PKD"/>
    <property type="match status" value="1"/>
</dbReference>
<dbReference type="EMBL" id="VEVQ02000009">
    <property type="protein sequence ID" value="NHN26879.1"/>
    <property type="molecule type" value="Genomic_DNA"/>
</dbReference>
<proteinExistence type="predicted"/>
<name>A0ABX0ISQ7_9FLAO</name>
<dbReference type="InterPro" id="IPR028203">
    <property type="entry name" value="PSII_CF48-like_dom"/>
</dbReference>
<dbReference type="Proteomes" id="UP000817854">
    <property type="component" value="Unassembled WGS sequence"/>
</dbReference>
<dbReference type="RefSeq" id="WP_140963192.1">
    <property type="nucleotide sequence ID" value="NZ_VEVQ02000009.1"/>
</dbReference>
<dbReference type="PANTHER" id="PTHR43739">
    <property type="entry name" value="XYLOGLUCANASE (EUROFUNG)"/>
    <property type="match status" value="1"/>
</dbReference>
<dbReference type="NCBIfam" id="TIGR04183">
    <property type="entry name" value="Por_Secre_tail"/>
    <property type="match status" value="1"/>
</dbReference>
<dbReference type="InterPro" id="IPR022409">
    <property type="entry name" value="PKD/Chitinase_dom"/>
</dbReference>
<dbReference type="InterPro" id="IPR026444">
    <property type="entry name" value="Secre_tail"/>
</dbReference>
<evidence type="ECO:0000313" key="4">
    <source>
        <dbReference type="EMBL" id="NHN26879.1"/>
    </source>
</evidence>
<sequence>MKKLFKVLLLCYSIVATAQSLQKPPHFLIEKAPEWAKMMYDDNPNVYSVDAAYNAYYREHDFEKNIHTQYYKSWKRSIMDLIAPDGSIKDRNREEIKKYNQISSRTETAALLNGDWTLIGPIETHGVDDGAIDNQQCNVYCIDQSLSNPNIVYCGTEPGEVYKSLDGGDNWFNVSLNVAFSNRGVNAIEIDPTNPDIVYVGNDNLIYKTSDGGVNWQQVFADINYPGNGIISEIVVHLTQTNIIFMAGYGGLYRSIDNGNTWNRLFNSFCYDIKVNTADPTIIYLLKKNNTLNICEFLKSTNSGQTFAVQSTGWYTSSNPNRNVDGGRLAVSQADPNRVYAHLIGHSKATDYGFIGLYKSTDGGTTWTLPNGPIGAPYTANHVNLAASNPDGGGIYQDFYNCALLASNTDPDKLLIGGINLWSSNDGGETFTLLAGYSGTAPFPNSILHVDMQDFRQIGNTTWITNDGGIVKSSDFFSTSNFETKMKGVHSTDFWGFGSGWNEDILYGGAYHNGVKAFYENYGLGNVLNTGGGEPASGYVNPGENKRVYSTQVGGRILPQNIGDPITNVGFGIQPNESYWTNSSSELEFDPRCYAVAYTGKDNQIWKTEDKGNTFSLLETFGTDVNDKITNIEVFRSNPNIIYVCQQLPSLSLSIIWKTIDGGQTWSSMNMPNGNFGVFINIQADAIDPDKIWLTYGNLPRIFKTIDGGSTWTNMATPTIQNHFFHGISLLGNSSGGIYLFTNKSVFYRNDSMPDWIDFSNGLPLKTSVCKGIPFYRDGKIRIATYGKGVWESPLYEPQTAPLAQIMVDKLVQSNSVCDTYSAYHFVDYSMLNHENATWLWTFEGGIPATATTWQADVIFNTPGEHIVTLTVTDANGQSDTDTLTINTLQQLAIIPPLIEDFQAVFPPNGFEIVNPDVNLTWELNETVGGYGLSDRCIYINAYNSTAGQTDDIKIFVDMTNYENASLNFDVAYAIWGSINYEGLEVLVSTDCGVTFQSLYFKESDQLATAPSNPTTVFVPTATQWRTETIDLSNYQGFDKVLLLFRVHEGYGQNLYIDNINVNGTPILSTTNPINEEKTLLLYPNPVRPDNLVHLFSNLDEAISVEVFSIDGKRVYKSTHQNNDELTIKNLASGNYVYVLSSSRLIKKGKLIVQ</sequence>
<organism evidence="4 5">
    <name type="scientific">Flavobacterium jejuense</name>
    <dbReference type="NCBI Taxonomy" id="1544455"/>
    <lineage>
        <taxon>Bacteria</taxon>
        <taxon>Pseudomonadati</taxon>
        <taxon>Bacteroidota</taxon>
        <taxon>Flavobacteriia</taxon>
        <taxon>Flavobacteriales</taxon>
        <taxon>Flavobacteriaceae</taxon>
        <taxon>Flavobacterium</taxon>
    </lineage>
</organism>
<dbReference type="InterPro" id="IPR052025">
    <property type="entry name" value="Xyloglucanase_GH74"/>
</dbReference>
<keyword evidence="1 2" id="KW-0732">Signal</keyword>
<dbReference type="PROSITE" id="PS50093">
    <property type="entry name" value="PKD"/>
    <property type="match status" value="1"/>
</dbReference>
<accession>A0ABX0ISQ7</accession>
<comment type="caution">
    <text evidence="4">The sequence shown here is derived from an EMBL/GenBank/DDBJ whole genome shotgun (WGS) entry which is preliminary data.</text>
</comment>
<dbReference type="Gene3D" id="2.60.40.10">
    <property type="entry name" value="Immunoglobulins"/>
    <property type="match status" value="1"/>
</dbReference>
<evidence type="ECO:0000259" key="3">
    <source>
        <dbReference type="PROSITE" id="PS50093"/>
    </source>
</evidence>
<dbReference type="Gene3D" id="2.130.10.10">
    <property type="entry name" value="YVTN repeat-like/Quinoprotein amine dehydrogenase"/>
    <property type="match status" value="3"/>
</dbReference>
<reference evidence="4 5" key="3">
    <citation type="submission" date="2020-02" db="EMBL/GenBank/DDBJ databases">
        <title>Flavobacterium profundi sp. nov., isolated from a deep-sea seamount.</title>
        <authorList>
            <person name="Zhang D.-C."/>
        </authorList>
    </citation>
    <scope>NUCLEOTIDE SEQUENCE [LARGE SCALE GENOMIC DNA]</scope>
    <source>
        <strain evidence="4 5">EC11</strain>
    </source>
</reference>